<dbReference type="Proteomes" id="UP000252038">
    <property type="component" value="Chromosome"/>
</dbReference>
<proteinExistence type="predicted"/>
<dbReference type="InterPro" id="IPR052163">
    <property type="entry name" value="DGC-Regulatory_Protein"/>
</dbReference>
<evidence type="ECO:0000259" key="1">
    <source>
        <dbReference type="PROSITE" id="PS50112"/>
    </source>
</evidence>
<dbReference type="SUPFAM" id="SSF55785">
    <property type="entry name" value="PYP-like sensor domain (PAS domain)"/>
    <property type="match status" value="1"/>
</dbReference>
<accession>A0A344UIM1</accession>
<feature type="domain" description="PAS" evidence="1">
    <location>
        <begin position="11"/>
        <end position="87"/>
    </location>
</feature>
<dbReference type="PROSITE" id="PS50113">
    <property type="entry name" value="PAC"/>
    <property type="match status" value="1"/>
</dbReference>
<evidence type="ECO:0000259" key="2">
    <source>
        <dbReference type="PROSITE" id="PS50113"/>
    </source>
</evidence>
<dbReference type="PANTHER" id="PTHR46663">
    <property type="entry name" value="DIGUANYLATE CYCLASE DGCT-RELATED"/>
    <property type="match status" value="1"/>
</dbReference>
<dbReference type="CDD" id="cd00130">
    <property type="entry name" value="PAS"/>
    <property type="match status" value="1"/>
</dbReference>
<evidence type="ECO:0000313" key="4">
    <source>
        <dbReference type="EMBL" id="AXE35119.1"/>
    </source>
</evidence>
<dbReference type="SMART" id="SM00086">
    <property type="entry name" value="PAC"/>
    <property type="match status" value="1"/>
</dbReference>
<dbReference type="InterPro" id="IPR000014">
    <property type="entry name" value="PAS"/>
</dbReference>
<dbReference type="PROSITE" id="PS50887">
    <property type="entry name" value="GGDEF"/>
    <property type="match status" value="1"/>
</dbReference>
<dbReference type="SMART" id="SM00267">
    <property type="entry name" value="GGDEF"/>
    <property type="match status" value="1"/>
</dbReference>
<dbReference type="AlphaFoldDB" id="A0A344UIM1"/>
<dbReference type="InterPro" id="IPR029787">
    <property type="entry name" value="Nucleotide_cyclase"/>
</dbReference>
<sequence length="301" mass="32688">MPPQAAAMPFQLNLFRQIVDHAQDAVMVTEVAPLQPPGPIIVYVNPAMCRLSGYAACELLGRSPRALQGPQTDPAALLQLSSALRDGRETTVELLNYHRSGTPYWARLHLLPLFDEAGELSHFAALQQDVSSRHLRGDALYRMVVSDECTRLFNRHMFFDVGAKTMQLAFRQQKPLAAVVLAADDPCRLNSSYGQLVGQMLMRIVAQSIVAAIRESDIAGRLAQREFGLLLPETGENEAQVVLARIQEALEAGLIDAGMPPGLHVGLSAGVAVALAEDAAPEQALERARSRMMESLGGTKD</sequence>
<dbReference type="InterPro" id="IPR000160">
    <property type="entry name" value="GGDEF_dom"/>
</dbReference>
<dbReference type="SUPFAM" id="SSF55073">
    <property type="entry name" value="Nucleotide cyclase"/>
    <property type="match status" value="1"/>
</dbReference>
<dbReference type="Gene3D" id="3.30.70.270">
    <property type="match status" value="1"/>
</dbReference>
<dbReference type="InterPro" id="IPR043128">
    <property type="entry name" value="Rev_trsase/Diguanyl_cyclase"/>
</dbReference>
<dbReference type="KEGG" id="chrb:DK843_12965"/>
<dbReference type="NCBIfam" id="TIGR00254">
    <property type="entry name" value="GGDEF"/>
    <property type="match status" value="1"/>
</dbReference>
<organism evidence="4 5">
    <name type="scientific">Chromobacterium phragmitis</name>
    <dbReference type="NCBI Taxonomy" id="2202141"/>
    <lineage>
        <taxon>Bacteria</taxon>
        <taxon>Pseudomonadati</taxon>
        <taxon>Pseudomonadota</taxon>
        <taxon>Betaproteobacteria</taxon>
        <taxon>Neisseriales</taxon>
        <taxon>Chromobacteriaceae</taxon>
        <taxon>Chromobacterium</taxon>
    </lineage>
</organism>
<dbReference type="InterPro" id="IPR035965">
    <property type="entry name" value="PAS-like_dom_sf"/>
</dbReference>
<dbReference type="NCBIfam" id="TIGR00229">
    <property type="entry name" value="sensory_box"/>
    <property type="match status" value="1"/>
</dbReference>
<dbReference type="InterPro" id="IPR000700">
    <property type="entry name" value="PAS-assoc_C"/>
</dbReference>
<evidence type="ECO:0000259" key="3">
    <source>
        <dbReference type="PROSITE" id="PS50887"/>
    </source>
</evidence>
<feature type="domain" description="GGDEF" evidence="3">
    <location>
        <begin position="174"/>
        <end position="301"/>
    </location>
</feature>
<protein>
    <recommendedName>
        <fullName evidence="6">Sensor domain-containing diguanylate cyclase</fullName>
    </recommendedName>
</protein>
<reference evidence="4 5" key="1">
    <citation type="submission" date="2018-05" db="EMBL/GenBank/DDBJ databases">
        <title>Genome sequencing, assembly and analysis of the novel insecticidal bacterium, Chromobacterium phragmitis.</title>
        <authorList>
            <person name="Sparks M.E."/>
            <person name="Blackburn M.B."/>
            <person name="Gundersen-Rindal D.E."/>
        </authorList>
    </citation>
    <scope>NUCLEOTIDE SEQUENCE [LARGE SCALE GENOMIC DNA]</scope>
    <source>
        <strain evidence="4">IIBBL 274-1</strain>
    </source>
</reference>
<evidence type="ECO:0008006" key="6">
    <source>
        <dbReference type="Google" id="ProtNLM"/>
    </source>
</evidence>
<gene>
    <name evidence="4" type="ORF">DK843_12965</name>
</gene>
<dbReference type="PANTHER" id="PTHR46663:SF3">
    <property type="entry name" value="SLL0267 PROTEIN"/>
    <property type="match status" value="1"/>
</dbReference>
<feature type="domain" description="PAC" evidence="2">
    <location>
        <begin position="88"/>
        <end position="142"/>
    </location>
</feature>
<dbReference type="PROSITE" id="PS50112">
    <property type="entry name" value="PAS"/>
    <property type="match status" value="1"/>
</dbReference>
<dbReference type="SMART" id="SM00091">
    <property type="entry name" value="PAS"/>
    <property type="match status" value="1"/>
</dbReference>
<dbReference type="Pfam" id="PF00990">
    <property type="entry name" value="GGDEF"/>
    <property type="match status" value="1"/>
</dbReference>
<dbReference type="CDD" id="cd01949">
    <property type="entry name" value="GGDEF"/>
    <property type="match status" value="1"/>
</dbReference>
<evidence type="ECO:0000313" key="5">
    <source>
        <dbReference type="Proteomes" id="UP000252038"/>
    </source>
</evidence>
<dbReference type="Gene3D" id="3.30.450.20">
    <property type="entry name" value="PAS domain"/>
    <property type="match status" value="1"/>
</dbReference>
<name>A0A344UIM1_9NEIS</name>
<dbReference type="Pfam" id="PF13426">
    <property type="entry name" value="PAS_9"/>
    <property type="match status" value="1"/>
</dbReference>
<dbReference type="EMBL" id="CP029554">
    <property type="protein sequence ID" value="AXE35119.1"/>
    <property type="molecule type" value="Genomic_DNA"/>
</dbReference>
<dbReference type="InterPro" id="IPR001610">
    <property type="entry name" value="PAC"/>
</dbReference>